<dbReference type="RefSeq" id="WP_115458034.1">
    <property type="nucleotide sequence ID" value="NZ_QRAP01000003.1"/>
</dbReference>
<dbReference type="EMBL" id="QRAP01000003">
    <property type="protein sequence ID" value="RDK92849.1"/>
    <property type="molecule type" value="Genomic_DNA"/>
</dbReference>
<comment type="similarity">
    <text evidence="1">Belongs to the bacterial solute-binding protein ModA family.</text>
</comment>
<gene>
    <name evidence="4" type="ORF">C8D90_103242</name>
</gene>
<keyword evidence="3" id="KW-0732">Signal</keyword>
<evidence type="ECO:0000256" key="1">
    <source>
        <dbReference type="ARBA" id="ARBA00009175"/>
    </source>
</evidence>
<evidence type="ECO:0000256" key="2">
    <source>
        <dbReference type="ARBA" id="ARBA00022723"/>
    </source>
</evidence>
<protein>
    <submittedName>
        <fullName evidence="4">Molybdate transport system substrate-binding protein</fullName>
    </submittedName>
</protein>
<evidence type="ECO:0000313" key="5">
    <source>
        <dbReference type="Proteomes" id="UP000254848"/>
    </source>
</evidence>
<dbReference type="Proteomes" id="UP000254848">
    <property type="component" value="Unassembled WGS sequence"/>
</dbReference>
<dbReference type="PANTHER" id="PTHR30632:SF0">
    <property type="entry name" value="SULFATE-BINDING PROTEIN"/>
    <property type="match status" value="1"/>
</dbReference>
<reference evidence="4 5" key="1">
    <citation type="submission" date="2018-07" db="EMBL/GenBank/DDBJ databases">
        <title>Genomic Encyclopedia of Type Strains, Phase IV (KMG-IV): sequencing the most valuable type-strain genomes for metagenomic binning, comparative biology and taxonomic classification.</title>
        <authorList>
            <person name="Goeker M."/>
        </authorList>
    </citation>
    <scope>NUCLEOTIDE SEQUENCE [LARGE SCALE GENOMIC DNA]</scope>
    <source>
        <strain evidence="4 5">DSM 103736</strain>
    </source>
</reference>
<accession>A0A370QUA4</accession>
<evidence type="ECO:0000313" key="4">
    <source>
        <dbReference type="EMBL" id="RDK92849.1"/>
    </source>
</evidence>
<name>A0A370QUA4_9GAMM</name>
<proteinExistence type="inferred from homology"/>
<dbReference type="OrthoDB" id="516817at2"/>
<keyword evidence="2" id="KW-0479">Metal-binding</keyword>
<dbReference type="Pfam" id="PF13531">
    <property type="entry name" value="SBP_bac_11"/>
    <property type="match status" value="1"/>
</dbReference>
<dbReference type="SUPFAM" id="SSF53850">
    <property type="entry name" value="Periplasmic binding protein-like II"/>
    <property type="match status" value="1"/>
</dbReference>
<keyword evidence="5" id="KW-1185">Reference proteome</keyword>
<evidence type="ECO:0000256" key="3">
    <source>
        <dbReference type="ARBA" id="ARBA00022729"/>
    </source>
</evidence>
<dbReference type="GO" id="GO:0046872">
    <property type="term" value="F:metal ion binding"/>
    <property type="evidence" value="ECO:0007669"/>
    <property type="project" value="UniProtKB-KW"/>
</dbReference>
<dbReference type="InterPro" id="IPR050682">
    <property type="entry name" value="ModA/WtpA"/>
</dbReference>
<sequence>MLHVLAAGSLRRVWAPLTALFQTHSGVEVTTQFGPAGLLRRRIEAGEHCDLFASANAAHPAALTAAGRARRNFPFASNQLCLTVAAHAATAHDDWLSLLDNTGLRLATSTPGSDPGGDYAWQFFDNLEKQRPGLGRTLKQKAECLVGGPESPAIPQGEMAAAWLIHSGQTDMFIGYASYAPRLRQRADLVVYDIPQSLNVMARYTAAVCSPQGEILGEFLRSESAADILQHYGFGRYKY</sequence>
<dbReference type="Gene3D" id="3.40.190.10">
    <property type="entry name" value="Periplasmic binding protein-like II"/>
    <property type="match status" value="2"/>
</dbReference>
<dbReference type="GO" id="GO:0015689">
    <property type="term" value="P:molybdate ion transport"/>
    <property type="evidence" value="ECO:0007669"/>
    <property type="project" value="InterPro"/>
</dbReference>
<dbReference type="InterPro" id="IPR005950">
    <property type="entry name" value="ModA"/>
</dbReference>
<organism evidence="4 5">
    <name type="scientific">Enterobacillus tribolii</name>
    <dbReference type="NCBI Taxonomy" id="1487935"/>
    <lineage>
        <taxon>Bacteria</taxon>
        <taxon>Pseudomonadati</taxon>
        <taxon>Pseudomonadota</taxon>
        <taxon>Gammaproteobacteria</taxon>
        <taxon>Enterobacterales</taxon>
        <taxon>Hafniaceae</taxon>
        <taxon>Enterobacillus</taxon>
    </lineage>
</organism>
<dbReference type="GO" id="GO:0030973">
    <property type="term" value="F:molybdate ion binding"/>
    <property type="evidence" value="ECO:0007669"/>
    <property type="project" value="TreeGrafter"/>
</dbReference>
<dbReference type="PANTHER" id="PTHR30632">
    <property type="entry name" value="MOLYBDATE-BINDING PERIPLASMIC PROTEIN"/>
    <property type="match status" value="1"/>
</dbReference>
<dbReference type="AlphaFoldDB" id="A0A370QUA4"/>
<dbReference type="NCBIfam" id="TIGR01256">
    <property type="entry name" value="modA"/>
    <property type="match status" value="1"/>
</dbReference>
<comment type="caution">
    <text evidence="4">The sequence shown here is derived from an EMBL/GenBank/DDBJ whole genome shotgun (WGS) entry which is preliminary data.</text>
</comment>